<accession>A0A6J4HVM7</accession>
<dbReference type="AlphaFoldDB" id="A0A6J4HVM7"/>
<dbReference type="GO" id="GO:0007165">
    <property type="term" value="P:signal transduction"/>
    <property type="evidence" value="ECO:0007669"/>
    <property type="project" value="InterPro"/>
</dbReference>
<evidence type="ECO:0000259" key="2">
    <source>
        <dbReference type="PROSITE" id="PS50885"/>
    </source>
</evidence>
<feature type="region of interest" description="Disordered" evidence="1">
    <location>
        <begin position="1"/>
        <end position="22"/>
    </location>
</feature>
<dbReference type="EMBL" id="CADCTC010000069">
    <property type="protein sequence ID" value="CAA9232323.1"/>
    <property type="molecule type" value="Genomic_DNA"/>
</dbReference>
<gene>
    <name evidence="3" type="ORF">AVDCRST_MAG77-1077</name>
</gene>
<dbReference type="SUPFAM" id="SSF158472">
    <property type="entry name" value="HAMP domain-like"/>
    <property type="match status" value="1"/>
</dbReference>
<dbReference type="GO" id="GO:0016020">
    <property type="term" value="C:membrane"/>
    <property type="evidence" value="ECO:0007669"/>
    <property type="project" value="InterPro"/>
</dbReference>
<proteinExistence type="predicted"/>
<dbReference type="Gene3D" id="1.20.120.1530">
    <property type="match status" value="1"/>
</dbReference>
<protein>
    <recommendedName>
        <fullName evidence="2">HAMP domain-containing protein</fullName>
    </recommendedName>
</protein>
<dbReference type="CDD" id="cd06225">
    <property type="entry name" value="HAMP"/>
    <property type="match status" value="1"/>
</dbReference>
<name>A0A6J4HVM7_9CHLR</name>
<feature type="domain" description="HAMP" evidence="2">
    <location>
        <begin position="111"/>
        <end position="163"/>
    </location>
</feature>
<dbReference type="InterPro" id="IPR003660">
    <property type="entry name" value="HAMP_dom"/>
</dbReference>
<evidence type="ECO:0000256" key="1">
    <source>
        <dbReference type="SAM" id="MobiDB-lite"/>
    </source>
</evidence>
<sequence length="184" mass="18877">MDQKDESTQPPEGPPETGAGGSAFTRELLESLAALNNGNFGVRPRGEYGGIEGEIAHTLSAHMNQMSLVTAAVRHVAHQVGPEGNPGIQAEVAGLFGEWRAMVSEVNGMAAILTGQLADVKRVIGALAAGDLSQKTAVQANGELGTITGSLDDLVDRLVELKNAVERLVASQRAAGGQGEAVGG</sequence>
<evidence type="ECO:0000313" key="3">
    <source>
        <dbReference type="EMBL" id="CAA9232323.1"/>
    </source>
</evidence>
<dbReference type="PROSITE" id="PS50885">
    <property type="entry name" value="HAMP"/>
    <property type="match status" value="1"/>
</dbReference>
<dbReference type="SMART" id="SM00304">
    <property type="entry name" value="HAMP"/>
    <property type="match status" value="1"/>
</dbReference>
<reference evidence="3" key="1">
    <citation type="submission" date="2020-02" db="EMBL/GenBank/DDBJ databases">
        <authorList>
            <person name="Meier V. D."/>
        </authorList>
    </citation>
    <scope>NUCLEOTIDE SEQUENCE</scope>
    <source>
        <strain evidence="3">AVDCRST_MAG77</strain>
    </source>
</reference>
<dbReference type="Pfam" id="PF00672">
    <property type="entry name" value="HAMP"/>
    <property type="match status" value="1"/>
</dbReference>
<organism evidence="3">
    <name type="scientific">uncultured Chloroflexota bacterium</name>
    <dbReference type="NCBI Taxonomy" id="166587"/>
    <lineage>
        <taxon>Bacteria</taxon>
        <taxon>Bacillati</taxon>
        <taxon>Chloroflexota</taxon>
        <taxon>environmental samples</taxon>
    </lineage>
</organism>